<dbReference type="OrthoDB" id="1898221at2759"/>
<feature type="transmembrane region" description="Helical" evidence="17">
    <location>
        <begin position="38"/>
        <end position="57"/>
    </location>
</feature>
<dbReference type="Proteomes" id="UP000792457">
    <property type="component" value="Unassembled WGS sequence"/>
</dbReference>
<comment type="catalytic activity">
    <reaction evidence="13">
        <text>9-octadecanoyloxy-octadecanoate + H2O = 9-hydroxy-octadecanoate + octadecanoate + H(+)</text>
        <dbReference type="Rhea" id="RHEA:52096"/>
        <dbReference type="ChEBI" id="CHEBI:15377"/>
        <dbReference type="ChEBI" id="CHEBI:15378"/>
        <dbReference type="ChEBI" id="CHEBI:25629"/>
        <dbReference type="ChEBI" id="CHEBI:136286"/>
        <dbReference type="ChEBI" id="CHEBI:136373"/>
    </reaction>
    <physiologicalReaction direction="left-to-right" evidence="13">
        <dbReference type="Rhea" id="RHEA:52097"/>
    </physiologicalReaction>
</comment>
<dbReference type="GO" id="GO:0012505">
    <property type="term" value="C:endomembrane system"/>
    <property type="evidence" value="ECO:0007669"/>
    <property type="project" value="UniProtKB-SubCell"/>
</dbReference>
<keyword evidence="5 17" id="KW-1133">Transmembrane helix</keyword>
<evidence type="ECO:0000256" key="9">
    <source>
        <dbReference type="ARBA" id="ARBA00047863"/>
    </source>
</evidence>
<comment type="catalytic activity">
    <reaction evidence="14">
        <text>13-(9Z-octadecenoyloxy)-octadecanoate + H2O = 13-hydroxy-octadecanoate + (9Z)-octadecenoate + H(+)</text>
        <dbReference type="Rhea" id="RHEA:52064"/>
        <dbReference type="ChEBI" id="CHEBI:15377"/>
        <dbReference type="ChEBI" id="CHEBI:15378"/>
        <dbReference type="ChEBI" id="CHEBI:30823"/>
        <dbReference type="ChEBI" id="CHEBI:136303"/>
        <dbReference type="ChEBI" id="CHEBI:136304"/>
    </reaction>
    <physiologicalReaction direction="left-to-right" evidence="14">
        <dbReference type="Rhea" id="RHEA:52065"/>
    </physiologicalReaction>
</comment>
<keyword evidence="19" id="KW-1185">Reference proteome</keyword>
<dbReference type="Pfam" id="PF04750">
    <property type="entry name" value="Far-17a_AIG1"/>
    <property type="match status" value="1"/>
</dbReference>
<comment type="catalytic activity">
    <reaction evidence="7">
        <text>12-hexadecanoyloxy-octadecanoate + H2O = 12-hydroxyoctadecanoate + hexadecanoate + H(+)</text>
        <dbReference type="Rhea" id="RHEA:52056"/>
        <dbReference type="ChEBI" id="CHEBI:7896"/>
        <dbReference type="ChEBI" id="CHEBI:15377"/>
        <dbReference type="ChEBI" id="CHEBI:15378"/>
        <dbReference type="ChEBI" id="CHEBI:83677"/>
        <dbReference type="ChEBI" id="CHEBI:84201"/>
    </reaction>
    <physiologicalReaction direction="left-to-right" evidence="7">
        <dbReference type="Rhea" id="RHEA:52057"/>
    </physiologicalReaction>
</comment>
<accession>A0A8K0K1T9</accession>
<comment type="catalytic activity">
    <reaction evidence="11">
        <text>12-(9Z-octadecenoyloxy)-octadecanoate + H2O = 12-hydroxyoctadecanoate + (9Z)-octadecenoate + H(+)</text>
        <dbReference type="Rhea" id="RHEA:52060"/>
        <dbReference type="ChEBI" id="CHEBI:15377"/>
        <dbReference type="ChEBI" id="CHEBI:15378"/>
        <dbReference type="ChEBI" id="CHEBI:30823"/>
        <dbReference type="ChEBI" id="CHEBI:84201"/>
        <dbReference type="ChEBI" id="CHEBI:136302"/>
    </reaction>
    <physiologicalReaction direction="left-to-right" evidence="11">
        <dbReference type="Rhea" id="RHEA:52061"/>
    </physiologicalReaction>
</comment>
<evidence type="ECO:0000256" key="3">
    <source>
        <dbReference type="ARBA" id="ARBA00009300"/>
    </source>
</evidence>
<dbReference type="PANTHER" id="PTHR10989:SF16">
    <property type="entry name" value="AT02829P-RELATED"/>
    <property type="match status" value="1"/>
</dbReference>
<evidence type="ECO:0000256" key="5">
    <source>
        <dbReference type="ARBA" id="ARBA00022989"/>
    </source>
</evidence>
<evidence type="ECO:0000256" key="11">
    <source>
        <dbReference type="ARBA" id="ARBA00048701"/>
    </source>
</evidence>
<comment type="catalytic activity">
    <reaction evidence="8">
        <text>13-octadecanoyloxy-octadecanoate + H2O = 13-hydroxy-octadecanoate + octadecanoate + H(+)</text>
        <dbReference type="Rhea" id="RHEA:52084"/>
        <dbReference type="ChEBI" id="CHEBI:15377"/>
        <dbReference type="ChEBI" id="CHEBI:15378"/>
        <dbReference type="ChEBI" id="CHEBI:25629"/>
        <dbReference type="ChEBI" id="CHEBI:136304"/>
        <dbReference type="ChEBI" id="CHEBI:136335"/>
    </reaction>
    <physiologicalReaction direction="left-to-right" evidence="8">
        <dbReference type="Rhea" id="RHEA:52085"/>
    </physiologicalReaction>
</comment>
<keyword evidence="4 17" id="KW-0812">Transmembrane</keyword>
<organism evidence="18 19">
    <name type="scientific">Ladona fulva</name>
    <name type="common">Scarce chaser dragonfly</name>
    <name type="synonym">Libellula fulva</name>
    <dbReference type="NCBI Taxonomy" id="123851"/>
    <lineage>
        <taxon>Eukaryota</taxon>
        <taxon>Metazoa</taxon>
        <taxon>Ecdysozoa</taxon>
        <taxon>Arthropoda</taxon>
        <taxon>Hexapoda</taxon>
        <taxon>Insecta</taxon>
        <taxon>Pterygota</taxon>
        <taxon>Palaeoptera</taxon>
        <taxon>Odonata</taxon>
        <taxon>Epiprocta</taxon>
        <taxon>Anisoptera</taxon>
        <taxon>Libelluloidea</taxon>
        <taxon>Libellulidae</taxon>
        <taxon>Ladona</taxon>
    </lineage>
</organism>
<reference evidence="18" key="1">
    <citation type="submission" date="2013-04" db="EMBL/GenBank/DDBJ databases">
        <authorList>
            <person name="Qu J."/>
            <person name="Murali S.C."/>
            <person name="Bandaranaike D."/>
            <person name="Bellair M."/>
            <person name="Blankenburg K."/>
            <person name="Chao H."/>
            <person name="Dinh H."/>
            <person name="Doddapaneni H."/>
            <person name="Downs B."/>
            <person name="Dugan-Rocha S."/>
            <person name="Elkadiri S."/>
            <person name="Gnanaolivu R.D."/>
            <person name="Hernandez B."/>
            <person name="Javaid M."/>
            <person name="Jayaseelan J.C."/>
            <person name="Lee S."/>
            <person name="Li M."/>
            <person name="Ming W."/>
            <person name="Munidasa M."/>
            <person name="Muniz J."/>
            <person name="Nguyen L."/>
            <person name="Ongeri F."/>
            <person name="Osuji N."/>
            <person name="Pu L.-L."/>
            <person name="Puazo M."/>
            <person name="Qu C."/>
            <person name="Quiroz J."/>
            <person name="Raj R."/>
            <person name="Weissenberger G."/>
            <person name="Xin Y."/>
            <person name="Zou X."/>
            <person name="Han Y."/>
            <person name="Richards S."/>
            <person name="Worley K."/>
            <person name="Muzny D."/>
            <person name="Gibbs R."/>
        </authorList>
    </citation>
    <scope>NUCLEOTIDE SEQUENCE</scope>
    <source>
        <strain evidence="18">Sampled in the wild</strain>
    </source>
</reference>
<comment type="caution">
    <text evidence="18">The sequence shown here is derived from an EMBL/GenBank/DDBJ whole genome shotgun (WGS) entry which is preliminary data.</text>
</comment>
<comment type="catalytic activity">
    <reaction evidence="15">
        <text>13-(9Z-hexadecenoyloxy)-octadecanoate + H2O = 13-hydroxy-octadecanoate + (9Z)-hexadecenoate + H(+)</text>
        <dbReference type="Rhea" id="RHEA:52076"/>
        <dbReference type="ChEBI" id="CHEBI:15377"/>
        <dbReference type="ChEBI" id="CHEBI:15378"/>
        <dbReference type="ChEBI" id="CHEBI:32372"/>
        <dbReference type="ChEBI" id="CHEBI:136304"/>
        <dbReference type="ChEBI" id="CHEBI:136315"/>
    </reaction>
    <physiologicalReaction direction="left-to-right" evidence="15">
        <dbReference type="Rhea" id="RHEA:52077"/>
    </physiologicalReaction>
</comment>
<dbReference type="InterPro" id="IPR006838">
    <property type="entry name" value="ADTRP_AIG1"/>
</dbReference>
<sequence length="81" mass="9547">MTNLSLILQTVFFLFWPMFLWNRQIIYPVCLDLVVPIWLNHLIHTNIMVLIVLETLLCPRDYSERKEGLLRACVVPLAYTA</sequence>
<reference evidence="18" key="2">
    <citation type="submission" date="2017-10" db="EMBL/GenBank/DDBJ databases">
        <title>Ladona fulva Genome sequencing and assembly.</title>
        <authorList>
            <person name="Murali S."/>
            <person name="Richards S."/>
            <person name="Bandaranaike D."/>
            <person name="Bellair M."/>
            <person name="Blankenburg K."/>
            <person name="Chao H."/>
            <person name="Dinh H."/>
            <person name="Doddapaneni H."/>
            <person name="Dugan-Rocha S."/>
            <person name="Elkadiri S."/>
            <person name="Gnanaolivu R."/>
            <person name="Hernandez B."/>
            <person name="Skinner E."/>
            <person name="Javaid M."/>
            <person name="Lee S."/>
            <person name="Li M."/>
            <person name="Ming W."/>
            <person name="Munidasa M."/>
            <person name="Muniz J."/>
            <person name="Nguyen L."/>
            <person name="Hughes D."/>
            <person name="Osuji N."/>
            <person name="Pu L.-L."/>
            <person name="Puazo M."/>
            <person name="Qu C."/>
            <person name="Quiroz J."/>
            <person name="Raj R."/>
            <person name="Weissenberger G."/>
            <person name="Xin Y."/>
            <person name="Zou X."/>
            <person name="Han Y."/>
            <person name="Worley K."/>
            <person name="Muzny D."/>
            <person name="Gibbs R."/>
        </authorList>
    </citation>
    <scope>NUCLEOTIDE SEQUENCE</scope>
    <source>
        <strain evidence="18">Sampled in the wild</strain>
    </source>
</reference>
<evidence type="ECO:0000256" key="16">
    <source>
        <dbReference type="ARBA" id="ARBA00049428"/>
    </source>
</evidence>
<evidence type="ECO:0000256" key="12">
    <source>
        <dbReference type="ARBA" id="ARBA00048800"/>
    </source>
</evidence>
<comment type="subcellular location">
    <subcellularLocation>
        <location evidence="2">Endomembrane system</location>
        <topology evidence="2">Multi-pass membrane protein</topology>
    </subcellularLocation>
</comment>
<comment type="catalytic activity">
    <reaction evidence="10">
        <text>12-octadecanoyloxy-octadecanoate + H2O = 12-hydroxyoctadecanoate + octadecanoate + H(+)</text>
        <dbReference type="Rhea" id="RHEA:52080"/>
        <dbReference type="ChEBI" id="CHEBI:15377"/>
        <dbReference type="ChEBI" id="CHEBI:15378"/>
        <dbReference type="ChEBI" id="CHEBI:25629"/>
        <dbReference type="ChEBI" id="CHEBI:84201"/>
        <dbReference type="ChEBI" id="CHEBI:136330"/>
    </reaction>
    <physiologicalReaction direction="left-to-right" evidence="10">
        <dbReference type="Rhea" id="RHEA:52081"/>
    </physiologicalReaction>
</comment>
<evidence type="ECO:0000313" key="19">
    <source>
        <dbReference type="Proteomes" id="UP000792457"/>
    </source>
</evidence>
<gene>
    <name evidence="18" type="ORF">J437_LFUL004369</name>
</gene>
<evidence type="ECO:0000256" key="15">
    <source>
        <dbReference type="ARBA" id="ARBA00049322"/>
    </source>
</evidence>
<evidence type="ECO:0000256" key="2">
    <source>
        <dbReference type="ARBA" id="ARBA00004127"/>
    </source>
</evidence>
<evidence type="ECO:0000256" key="4">
    <source>
        <dbReference type="ARBA" id="ARBA00022692"/>
    </source>
</evidence>
<comment type="catalytic activity">
    <reaction evidence="9">
        <text>9-hexadecanoyloxy-octadecanoate + H2O = 9-hydroxy-octadecanoate + hexadecanoate + H(+)</text>
        <dbReference type="Rhea" id="RHEA:52052"/>
        <dbReference type="ChEBI" id="CHEBI:7896"/>
        <dbReference type="ChEBI" id="CHEBI:15377"/>
        <dbReference type="ChEBI" id="CHEBI:15378"/>
        <dbReference type="ChEBI" id="CHEBI:83670"/>
        <dbReference type="ChEBI" id="CHEBI:136286"/>
    </reaction>
    <physiologicalReaction direction="left-to-right" evidence="9">
        <dbReference type="Rhea" id="RHEA:52053"/>
    </physiologicalReaction>
</comment>
<evidence type="ECO:0000256" key="10">
    <source>
        <dbReference type="ARBA" id="ARBA00048680"/>
    </source>
</evidence>
<dbReference type="EMBL" id="KZ308294">
    <property type="protein sequence ID" value="KAG8226719.1"/>
    <property type="molecule type" value="Genomic_DNA"/>
</dbReference>
<dbReference type="GO" id="GO:0016020">
    <property type="term" value="C:membrane"/>
    <property type="evidence" value="ECO:0007669"/>
    <property type="project" value="InterPro"/>
</dbReference>
<evidence type="ECO:0000256" key="7">
    <source>
        <dbReference type="ARBA" id="ARBA00047368"/>
    </source>
</evidence>
<evidence type="ECO:0000256" key="14">
    <source>
        <dbReference type="ARBA" id="ARBA00049296"/>
    </source>
</evidence>
<dbReference type="AlphaFoldDB" id="A0A8K0K1T9"/>
<evidence type="ECO:0000256" key="13">
    <source>
        <dbReference type="ARBA" id="ARBA00049221"/>
    </source>
</evidence>
<comment type="similarity">
    <text evidence="3">Belongs to the AIG1 family.</text>
</comment>
<comment type="catalytic activity">
    <reaction evidence="1">
        <text>9-(9Z-hexadecenoyloxy)-octadecanoate + H2O = (9Z)-hexadecenoate + 9-hydroxy-octadecanoate + H(+)</text>
        <dbReference type="Rhea" id="RHEA:52068"/>
        <dbReference type="ChEBI" id="CHEBI:15377"/>
        <dbReference type="ChEBI" id="CHEBI:15378"/>
        <dbReference type="ChEBI" id="CHEBI:32372"/>
        <dbReference type="ChEBI" id="CHEBI:136286"/>
        <dbReference type="ChEBI" id="CHEBI:136309"/>
    </reaction>
    <physiologicalReaction direction="left-to-right" evidence="1">
        <dbReference type="Rhea" id="RHEA:52069"/>
    </physiologicalReaction>
</comment>
<evidence type="ECO:0000256" key="17">
    <source>
        <dbReference type="SAM" id="Phobius"/>
    </source>
</evidence>
<keyword evidence="6 17" id="KW-0472">Membrane</keyword>
<protein>
    <submittedName>
        <fullName evidence="18">Uncharacterized protein</fullName>
    </submittedName>
</protein>
<evidence type="ECO:0000313" key="18">
    <source>
        <dbReference type="EMBL" id="KAG8226719.1"/>
    </source>
</evidence>
<name>A0A8K0K1T9_LADFU</name>
<comment type="catalytic activity">
    <reaction evidence="16">
        <text>12-(9Z-hexadecenoyloxy)-octadecanoate + H2O = 12-hydroxyoctadecanoate + (9Z)-hexadecenoate + H(+)</text>
        <dbReference type="Rhea" id="RHEA:52072"/>
        <dbReference type="ChEBI" id="CHEBI:15377"/>
        <dbReference type="ChEBI" id="CHEBI:15378"/>
        <dbReference type="ChEBI" id="CHEBI:32372"/>
        <dbReference type="ChEBI" id="CHEBI:84201"/>
        <dbReference type="ChEBI" id="CHEBI:136312"/>
    </reaction>
    <physiologicalReaction direction="left-to-right" evidence="16">
        <dbReference type="Rhea" id="RHEA:52073"/>
    </physiologicalReaction>
</comment>
<evidence type="ECO:0000256" key="1">
    <source>
        <dbReference type="ARBA" id="ARBA00000923"/>
    </source>
</evidence>
<comment type="catalytic activity">
    <reaction evidence="12">
        <text>9-(9Z-octadecenoyloxy)-octadecanoate + H2O = 9-hydroxy-octadecanoate + (9Z)-octadecenoate + H(+)</text>
        <dbReference type="Rhea" id="RHEA:52048"/>
        <dbReference type="ChEBI" id="CHEBI:15377"/>
        <dbReference type="ChEBI" id="CHEBI:15378"/>
        <dbReference type="ChEBI" id="CHEBI:30823"/>
        <dbReference type="ChEBI" id="CHEBI:136282"/>
        <dbReference type="ChEBI" id="CHEBI:136286"/>
    </reaction>
    <physiologicalReaction direction="left-to-right" evidence="12">
        <dbReference type="Rhea" id="RHEA:52049"/>
    </physiologicalReaction>
</comment>
<proteinExistence type="inferred from homology"/>
<dbReference type="PANTHER" id="PTHR10989">
    <property type="entry name" value="ANDROGEN-INDUCED PROTEIN 1-RELATED"/>
    <property type="match status" value="1"/>
</dbReference>
<evidence type="ECO:0000256" key="8">
    <source>
        <dbReference type="ARBA" id="ARBA00047427"/>
    </source>
</evidence>
<evidence type="ECO:0000256" key="6">
    <source>
        <dbReference type="ARBA" id="ARBA00023136"/>
    </source>
</evidence>